<dbReference type="InterPro" id="IPR013096">
    <property type="entry name" value="Cupin_2"/>
</dbReference>
<evidence type="ECO:0000259" key="2">
    <source>
        <dbReference type="PROSITE" id="PS50943"/>
    </source>
</evidence>
<dbReference type="PROSITE" id="PS50943">
    <property type="entry name" value="HTH_CROC1"/>
    <property type="match status" value="1"/>
</dbReference>
<protein>
    <submittedName>
        <fullName evidence="3">XRE family transcriptional regulator</fullName>
    </submittedName>
</protein>
<dbReference type="Pfam" id="PF07883">
    <property type="entry name" value="Cupin_2"/>
    <property type="match status" value="1"/>
</dbReference>
<evidence type="ECO:0000256" key="1">
    <source>
        <dbReference type="ARBA" id="ARBA00023125"/>
    </source>
</evidence>
<dbReference type="CDD" id="cd02209">
    <property type="entry name" value="cupin_XRE_C"/>
    <property type="match status" value="1"/>
</dbReference>
<dbReference type="PANTHER" id="PTHR46797">
    <property type="entry name" value="HTH-TYPE TRANSCRIPTIONAL REGULATOR"/>
    <property type="match status" value="1"/>
</dbReference>
<dbReference type="InterPro" id="IPR001387">
    <property type="entry name" value="Cro/C1-type_HTH"/>
</dbReference>
<dbReference type="SMART" id="SM00530">
    <property type="entry name" value="HTH_XRE"/>
    <property type="match status" value="1"/>
</dbReference>
<dbReference type="Gene3D" id="1.10.260.40">
    <property type="entry name" value="lambda repressor-like DNA-binding domains"/>
    <property type="match status" value="1"/>
</dbReference>
<dbReference type="SUPFAM" id="SSF51182">
    <property type="entry name" value="RmlC-like cupins"/>
    <property type="match status" value="1"/>
</dbReference>
<dbReference type="PANTHER" id="PTHR46797:SF1">
    <property type="entry name" value="METHYLPHOSPHONATE SYNTHASE"/>
    <property type="match status" value="1"/>
</dbReference>
<proteinExistence type="predicted"/>
<dbReference type="SUPFAM" id="SSF47413">
    <property type="entry name" value="lambda repressor-like DNA-binding domains"/>
    <property type="match status" value="1"/>
</dbReference>
<dbReference type="InterPro" id="IPR010982">
    <property type="entry name" value="Lambda_DNA-bd_dom_sf"/>
</dbReference>
<accession>A0ABN2I1Y2</accession>
<dbReference type="Gene3D" id="2.60.120.10">
    <property type="entry name" value="Jelly Rolls"/>
    <property type="match status" value="1"/>
</dbReference>
<gene>
    <name evidence="3" type="ORF">GCM10009765_53330</name>
</gene>
<dbReference type="InterPro" id="IPR050807">
    <property type="entry name" value="TransReg_Diox_bact_type"/>
</dbReference>
<dbReference type="Pfam" id="PF01381">
    <property type="entry name" value="HTH_3"/>
    <property type="match status" value="1"/>
</dbReference>
<dbReference type="EMBL" id="BAAANY010000020">
    <property type="protein sequence ID" value="GAA1697272.1"/>
    <property type="molecule type" value="Genomic_DNA"/>
</dbReference>
<keyword evidence="4" id="KW-1185">Reference proteome</keyword>
<dbReference type="RefSeq" id="WP_344313161.1">
    <property type="nucleotide sequence ID" value="NZ_BAAANY010000020.1"/>
</dbReference>
<feature type="domain" description="HTH cro/C1-type" evidence="2">
    <location>
        <begin position="6"/>
        <end position="60"/>
    </location>
</feature>
<keyword evidence="1" id="KW-0238">DNA-binding</keyword>
<comment type="caution">
    <text evidence="3">The sequence shown here is derived from an EMBL/GenBank/DDBJ whole genome shotgun (WGS) entry which is preliminary data.</text>
</comment>
<sequence>MIGSQLRELRTRRGLSLRELAAQAGVSATLLSQVERGVTEPSLTTLRRLADVFGESVASLFEDDQAPAVWVSRPGERSSLMGPRGKVRYERLTPGNGQLEVLRGILVPGEVSSDELWSHASVECAVVLSGVLTVDIRHVAYSVESGESITFDAHQPHRYRNADDSDVEFLISVTPPNP</sequence>
<dbReference type="InterPro" id="IPR011051">
    <property type="entry name" value="RmlC_Cupin_sf"/>
</dbReference>
<organism evidence="3 4">
    <name type="scientific">Fodinicola feengrottensis</name>
    <dbReference type="NCBI Taxonomy" id="435914"/>
    <lineage>
        <taxon>Bacteria</taxon>
        <taxon>Bacillati</taxon>
        <taxon>Actinomycetota</taxon>
        <taxon>Actinomycetes</taxon>
        <taxon>Mycobacteriales</taxon>
        <taxon>Fodinicola</taxon>
    </lineage>
</organism>
<evidence type="ECO:0000313" key="4">
    <source>
        <dbReference type="Proteomes" id="UP001500618"/>
    </source>
</evidence>
<dbReference type="CDD" id="cd00093">
    <property type="entry name" value="HTH_XRE"/>
    <property type="match status" value="1"/>
</dbReference>
<name>A0ABN2I1Y2_9ACTN</name>
<dbReference type="Proteomes" id="UP001500618">
    <property type="component" value="Unassembled WGS sequence"/>
</dbReference>
<evidence type="ECO:0000313" key="3">
    <source>
        <dbReference type="EMBL" id="GAA1697272.1"/>
    </source>
</evidence>
<dbReference type="InterPro" id="IPR014710">
    <property type="entry name" value="RmlC-like_jellyroll"/>
</dbReference>
<reference evidence="4" key="1">
    <citation type="journal article" date="2019" name="Int. J. Syst. Evol. Microbiol.">
        <title>The Global Catalogue of Microorganisms (GCM) 10K type strain sequencing project: providing services to taxonomists for standard genome sequencing and annotation.</title>
        <authorList>
            <consortium name="The Broad Institute Genomics Platform"/>
            <consortium name="The Broad Institute Genome Sequencing Center for Infectious Disease"/>
            <person name="Wu L."/>
            <person name="Ma J."/>
        </authorList>
    </citation>
    <scope>NUCLEOTIDE SEQUENCE [LARGE SCALE GENOMIC DNA]</scope>
    <source>
        <strain evidence="4">JCM 14718</strain>
    </source>
</reference>